<gene>
    <name evidence="2" type="ORF">CBE74_07975</name>
</gene>
<dbReference type="Pfam" id="PF10517">
    <property type="entry name" value="DM13"/>
    <property type="match status" value="1"/>
</dbReference>
<evidence type="ECO:0000313" key="2">
    <source>
        <dbReference type="EMBL" id="ARU46422.1"/>
    </source>
</evidence>
<dbReference type="RefSeq" id="WP_087454227.1">
    <property type="nucleotide sequence ID" value="NZ_CP021417.2"/>
</dbReference>
<dbReference type="GeneID" id="75008180"/>
<protein>
    <submittedName>
        <fullName evidence="2">DM13 domain-containing protein</fullName>
    </submittedName>
</protein>
<dbReference type="EMBL" id="CP021417">
    <property type="protein sequence ID" value="ARU46422.1"/>
    <property type="molecule type" value="Genomic_DNA"/>
</dbReference>
<sequence>MTAKRFQMSRKKISIIAAVLVVVLAVALFVFKPWLLFIDKNVEDQLPAALSSQTSTQSTPSTGDAMERTDKMMAENAAQHRQGTFISHEHQTSGKVDLIVDADGKKKLVLSNLSTSNGPDVHVWLSKGPVVEGQAGWFVAKDHEHFDVAPIKGNQGNQVYTLPDNINFSDWKSVTLWCEAFNVSFGAAELS</sequence>
<accession>A0A7Y4LIA2</accession>
<feature type="transmembrane region" description="Helical" evidence="1">
    <location>
        <begin position="12"/>
        <end position="31"/>
    </location>
</feature>
<keyword evidence="1" id="KW-0812">Transmembrane</keyword>
<evidence type="ECO:0000313" key="3">
    <source>
        <dbReference type="Proteomes" id="UP000195652"/>
    </source>
</evidence>
<organism evidence="2 3">
    <name type="scientific">Corynebacterium silvaticum</name>
    <dbReference type="NCBI Taxonomy" id="2320431"/>
    <lineage>
        <taxon>Bacteria</taxon>
        <taxon>Bacillati</taxon>
        <taxon>Actinomycetota</taxon>
        <taxon>Actinomycetes</taxon>
        <taxon>Mycobacteriales</taxon>
        <taxon>Corynebacteriaceae</taxon>
        <taxon>Corynebacterium</taxon>
    </lineage>
</organism>
<reference evidence="2 3" key="4">
    <citation type="journal article" date="2020" name="PLoS ONE">
        <title>Taxonomic classification of strain PO100/5 shows a broader geographic distribution and genetic markers of the recently described Corynebacterium silvaticum.</title>
        <authorList>
            <person name="Viana M.V.C."/>
            <person name="Profeta R."/>
            <person name="da Silva A.L."/>
            <person name="Hurtado R."/>
            <person name="Cerqueira J.C."/>
            <person name="Ribeiro B.F.S."/>
            <person name="Almeida M.O."/>
            <person name="Morais-Rodrigues F."/>
            <person name="Soares S.C."/>
            <person name="Oliveira M."/>
            <person name="Tavares L."/>
            <person name="Figueiredo H."/>
            <person name="Wattam A.R."/>
            <person name="Barh D."/>
            <person name="Ghosh P."/>
            <person name="Silva A."/>
            <person name="Azevedo V."/>
        </authorList>
    </citation>
    <scope>NUCLEOTIDE SEQUENCE [LARGE SCALE GENOMIC DNA]</scope>
    <source>
        <strain evidence="2 3">PO100/5</strain>
    </source>
</reference>
<dbReference type="KEGG" id="csil:CBE74_07975"/>
<reference evidence="2 3" key="2">
    <citation type="journal article" date="2020" name="Antonie Van Leeuwenhoek">
        <title>Phylogenomic characterisation of a novel corynebacterial species pathogenic to animals.</title>
        <authorList>
            <person name="Moller J."/>
            <person name="Musella L."/>
            <person name="Melnikov V."/>
            <person name="Geissdorfer W."/>
            <person name="Burkovski A."/>
            <person name="Sangal V."/>
        </authorList>
    </citation>
    <scope>NUCLEOTIDE SEQUENCE [LARGE SCALE GENOMIC DNA]</scope>
    <source>
        <strain evidence="2 3">PO100/5</strain>
    </source>
</reference>
<dbReference type="Proteomes" id="UP000195652">
    <property type="component" value="Chromosome"/>
</dbReference>
<dbReference type="OrthoDB" id="4751481at2"/>
<dbReference type="InterPro" id="IPR019545">
    <property type="entry name" value="DM13_domain"/>
</dbReference>
<reference evidence="2 3" key="1">
    <citation type="journal article" date="2014" name="BMC Vet. Res.">
        <title>First report of Corynebacterium pseudotuberculosis from caseous lymphadenitis lesions in Black Alentejano pig (Sus scrofa domesticus).</title>
        <authorList>
            <person name="Oliveira M."/>
            <person name="Barroco C."/>
            <person name="Mottola C."/>
            <person name="Santos R."/>
            <person name="Lemsaddek A."/>
            <person name="Tavares L."/>
            <person name="Semedo-Lemsaddek T."/>
        </authorList>
    </citation>
    <scope>NUCLEOTIDE SEQUENCE [LARGE SCALE GENOMIC DNA]</scope>
    <source>
        <strain evidence="2 3">PO100/5</strain>
    </source>
</reference>
<keyword evidence="1" id="KW-0472">Membrane</keyword>
<proteinExistence type="predicted"/>
<dbReference type="PROSITE" id="PS51549">
    <property type="entry name" value="DM13"/>
    <property type="match status" value="1"/>
</dbReference>
<reference evidence="2 3" key="3">
    <citation type="journal article" date="2020" name="Int. J. Syst. Evol. Microbiol.">
        <title>Corynebacterium silvaticum sp. nov., a unique group of NTTB corynebacteria in wild boar and roe deer.</title>
        <authorList>
            <person name="Dangel A."/>
            <person name="Berger A."/>
            <person name="Rau J."/>
            <person name="Eisenberg T."/>
            <person name="Kampfer P."/>
            <person name="Margos G."/>
            <person name="Contzen M."/>
            <person name="Busse H.J."/>
            <person name="Konrad R."/>
            <person name="Peters M."/>
            <person name="Sting R."/>
            <person name="Sing A."/>
        </authorList>
    </citation>
    <scope>NUCLEOTIDE SEQUENCE [LARGE SCALE GENOMIC DNA]</scope>
    <source>
        <strain evidence="2 3">PO100/5</strain>
    </source>
</reference>
<dbReference type="AlphaFoldDB" id="A0A7Y4LIA2"/>
<evidence type="ECO:0000256" key="1">
    <source>
        <dbReference type="SAM" id="Phobius"/>
    </source>
</evidence>
<keyword evidence="3" id="KW-1185">Reference proteome</keyword>
<name>A0A7Y4LIA2_9CORY</name>
<keyword evidence="1" id="KW-1133">Transmembrane helix</keyword>